<dbReference type="InterPro" id="IPR015943">
    <property type="entry name" value="WD40/YVTN_repeat-like_dom_sf"/>
</dbReference>
<gene>
    <name evidence="3" type="ORF">DB31_0361</name>
</gene>
<dbReference type="AlphaFoldDB" id="A0A085WWN7"/>
<protein>
    <recommendedName>
        <fullName evidence="5">Lipoprotein</fullName>
    </recommendedName>
</protein>
<evidence type="ECO:0000313" key="3">
    <source>
        <dbReference type="EMBL" id="KFE72100.1"/>
    </source>
</evidence>
<accession>A0A085WWN7</accession>
<dbReference type="InterPro" id="IPR013211">
    <property type="entry name" value="LVIVD"/>
</dbReference>
<dbReference type="PATRIC" id="fig|394096.3.peg.360"/>
<dbReference type="OrthoDB" id="5378776at2"/>
<feature type="compositionally biased region" description="Low complexity" evidence="1">
    <location>
        <begin position="32"/>
        <end position="42"/>
    </location>
</feature>
<dbReference type="SUPFAM" id="SSF101908">
    <property type="entry name" value="Putative isomerase YbhE"/>
    <property type="match status" value="1"/>
</dbReference>
<keyword evidence="4" id="KW-1185">Reference proteome</keyword>
<dbReference type="Pfam" id="PF08309">
    <property type="entry name" value="LVIVD"/>
    <property type="match status" value="2"/>
</dbReference>
<dbReference type="PROSITE" id="PS51257">
    <property type="entry name" value="PROKAR_LIPOPROTEIN"/>
    <property type="match status" value="1"/>
</dbReference>
<evidence type="ECO:0000313" key="4">
    <source>
        <dbReference type="Proteomes" id="UP000028725"/>
    </source>
</evidence>
<evidence type="ECO:0008006" key="5">
    <source>
        <dbReference type="Google" id="ProtNLM"/>
    </source>
</evidence>
<keyword evidence="2" id="KW-0732">Signal</keyword>
<feature type="chain" id="PRO_5001800197" description="Lipoprotein" evidence="2">
    <location>
        <begin position="21"/>
        <end position="548"/>
    </location>
</feature>
<evidence type="ECO:0000256" key="2">
    <source>
        <dbReference type="SAM" id="SignalP"/>
    </source>
</evidence>
<dbReference type="RefSeq" id="WP_044181048.1">
    <property type="nucleotide sequence ID" value="NZ_JMCB01000001.1"/>
</dbReference>
<proteinExistence type="predicted"/>
<organism evidence="3 4">
    <name type="scientific">Hyalangium minutum</name>
    <dbReference type="NCBI Taxonomy" id="394096"/>
    <lineage>
        <taxon>Bacteria</taxon>
        <taxon>Pseudomonadati</taxon>
        <taxon>Myxococcota</taxon>
        <taxon>Myxococcia</taxon>
        <taxon>Myxococcales</taxon>
        <taxon>Cystobacterineae</taxon>
        <taxon>Archangiaceae</taxon>
        <taxon>Hyalangium</taxon>
    </lineage>
</organism>
<evidence type="ECO:0000256" key="1">
    <source>
        <dbReference type="SAM" id="MobiDB-lite"/>
    </source>
</evidence>
<comment type="caution">
    <text evidence="3">The sequence shown here is derived from an EMBL/GenBank/DDBJ whole genome shotgun (WGS) entry which is preliminary data.</text>
</comment>
<feature type="region of interest" description="Disordered" evidence="1">
    <location>
        <begin position="22"/>
        <end position="61"/>
    </location>
</feature>
<dbReference type="Proteomes" id="UP000028725">
    <property type="component" value="Unassembled WGS sequence"/>
</dbReference>
<dbReference type="Gene3D" id="2.130.10.10">
    <property type="entry name" value="YVTN repeat-like/Quinoprotein amine dehydrogenase"/>
    <property type="match status" value="1"/>
</dbReference>
<dbReference type="EMBL" id="JMCB01000001">
    <property type="protein sequence ID" value="KFE72100.1"/>
    <property type="molecule type" value="Genomic_DNA"/>
</dbReference>
<feature type="signal peptide" evidence="2">
    <location>
        <begin position="1"/>
        <end position="20"/>
    </location>
</feature>
<sequence length="548" mass="58795">MTNLTRCALAVLAMTTLVLGCNDDPPGGPDGGTPDSGTPDSGPEWDGTYTPLPEQGDNIDEGPFADCSSFTVNDAGVPLPCGSPETFNLSACDRSTLSRLSPSGIYSLRTRSSSGTFFFYGSGDFQISAVGGTEEVNSYPVVEKHVDGQNFYVAGKRTLTDGGTTLWAYAGCQAQDAQNLTGCYQTCTNGGARRSAGTFDGVRLQRVLEPETSGINLVSEAKVDLGVPVDVYVAKNHAYVVSISLGRLSPPTGGLTVYDVTDKAHPVLRKVVTMAGDTYWNSVWSKGDALYVGSGNHGVLVYDISDPGDPKLVRGVPGDTFDVHTIYVDGDRMYAQAAGANQVLIFDVSRPLDPVLLNRYTVPQDDNGLGYPHDSFAYQNRLYINQMGQGYYVVDVTDASNPKSLGAYTYDANLYNPTHANAVGTFAGRTIAFEGGESVNAHLRVLDVTDPAHIMKIGEHAMRPQTSIHNMVLSGKRLYVAWYAEGLRVLDVSNPTQPREIAYANTFRDSDPGRLSGLFSGAIGIRVPGDGHVYVVDMTRGLLIYREP</sequence>
<dbReference type="STRING" id="394096.DB31_0361"/>
<reference evidence="3 4" key="1">
    <citation type="submission" date="2014-04" db="EMBL/GenBank/DDBJ databases">
        <title>Genome assembly of Hyalangium minutum DSM 14724.</title>
        <authorList>
            <person name="Sharma G."/>
            <person name="Subramanian S."/>
        </authorList>
    </citation>
    <scope>NUCLEOTIDE SEQUENCE [LARGE SCALE GENOMIC DNA]</scope>
    <source>
        <strain evidence="3 4">DSM 14724</strain>
    </source>
</reference>
<name>A0A085WWN7_9BACT</name>